<feature type="transmembrane region" description="Helical" evidence="1">
    <location>
        <begin position="148"/>
        <end position="166"/>
    </location>
</feature>
<reference evidence="2 3" key="1">
    <citation type="submission" date="2020-11" db="EMBL/GenBank/DDBJ databases">
        <title>Winogradskyella marina sp. nov., isolated from marine sediment.</title>
        <authorList>
            <person name="Bo J."/>
            <person name="Wang S."/>
            <person name="Song X."/>
            <person name="Du Z."/>
        </authorList>
    </citation>
    <scope>NUCLEOTIDE SEQUENCE [LARGE SCALE GENOMIC DNA]</scope>
    <source>
        <strain evidence="2 3">F6397</strain>
    </source>
</reference>
<dbReference type="Pfam" id="PF11188">
    <property type="entry name" value="DUF2975"/>
    <property type="match status" value="1"/>
</dbReference>
<feature type="transmembrane region" description="Helical" evidence="1">
    <location>
        <begin position="187"/>
        <end position="208"/>
    </location>
</feature>
<dbReference type="EMBL" id="JADOET010000005">
    <property type="protein sequence ID" value="MBF8149771.1"/>
    <property type="molecule type" value="Genomic_DNA"/>
</dbReference>
<keyword evidence="3" id="KW-1185">Reference proteome</keyword>
<sequence length="269" mass="30870">MQQKSTLVNILFWFCNISFYVLVIWIVAALGFEVFTEDGKIGSFSSGSHHSIGYQMPVKITINPKQAMYNNELFKLEKEGINTLRQSYSSGTGTYVKPITSEDSLDFKSIVSIRNNDMTDYYEFISTSFKSDGYVTVKPKTLGNKMVMVFRSYLGFFILIVVFFLLKNIFKYLKTNFEFSQKLYKSTRLIGFLLIADVLLRVVSNFILGNDLPYIGIDPLDYNMRYVSISMNPRLDFNFTLFLIGLALIILSTLLKKGTQIQEENDLTI</sequence>
<dbReference type="RefSeq" id="WP_195871048.1">
    <property type="nucleotide sequence ID" value="NZ_JADOET010000005.1"/>
</dbReference>
<evidence type="ECO:0000313" key="2">
    <source>
        <dbReference type="EMBL" id="MBF8149771.1"/>
    </source>
</evidence>
<protein>
    <submittedName>
        <fullName evidence="2">DUF2975 domain-containing protein</fullName>
    </submittedName>
</protein>
<feature type="transmembrane region" description="Helical" evidence="1">
    <location>
        <begin position="237"/>
        <end position="255"/>
    </location>
</feature>
<accession>A0ABS0EM40</accession>
<keyword evidence="1" id="KW-0812">Transmembrane</keyword>
<organism evidence="2 3">
    <name type="scientific">Winogradskyella marina</name>
    <dbReference type="NCBI Taxonomy" id="2785530"/>
    <lineage>
        <taxon>Bacteria</taxon>
        <taxon>Pseudomonadati</taxon>
        <taxon>Bacteroidota</taxon>
        <taxon>Flavobacteriia</taxon>
        <taxon>Flavobacteriales</taxon>
        <taxon>Flavobacteriaceae</taxon>
        <taxon>Winogradskyella</taxon>
    </lineage>
</organism>
<dbReference type="Proteomes" id="UP000611215">
    <property type="component" value="Unassembled WGS sequence"/>
</dbReference>
<feature type="transmembrane region" description="Helical" evidence="1">
    <location>
        <begin position="7"/>
        <end position="32"/>
    </location>
</feature>
<comment type="caution">
    <text evidence="2">The sequence shown here is derived from an EMBL/GenBank/DDBJ whole genome shotgun (WGS) entry which is preliminary data.</text>
</comment>
<proteinExistence type="predicted"/>
<evidence type="ECO:0000313" key="3">
    <source>
        <dbReference type="Proteomes" id="UP000611215"/>
    </source>
</evidence>
<gene>
    <name evidence="2" type="ORF">ITJ86_07655</name>
</gene>
<keyword evidence="1" id="KW-1133">Transmembrane helix</keyword>
<name>A0ABS0EM40_9FLAO</name>
<dbReference type="InterPro" id="IPR021354">
    <property type="entry name" value="DUF2975"/>
</dbReference>
<evidence type="ECO:0000256" key="1">
    <source>
        <dbReference type="SAM" id="Phobius"/>
    </source>
</evidence>
<keyword evidence="1" id="KW-0472">Membrane</keyword>